<dbReference type="Pfam" id="PF00098">
    <property type="entry name" value="zf-CCHC"/>
    <property type="match status" value="1"/>
</dbReference>
<dbReference type="AlphaFoldDB" id="A0AAV6JLA4"/>
<dbReference type="Gene3D" id="4.10.60.10">
    <property type="entry name" value="Zinc finger, CCHC-type"/>
    <property type="match status" value="1"/>
</dbReference>
<dbReference type="GO" id="GO:0008270">
    <property type="term" value="F:zinc ion binding"/>
    <property type="evidence" value="ECO:0007669"/>
    <property type="project" value="UniProtKB-KW"/>
</dbReference>
<dbReference type="GO" id="GO:0003676">
    <property type="term" value="F:nucleic acid binding"/>
    <property type="evidence" value="ECO:0007669"/>
    <property type="project" value="InterPro"/>
</dbReference>
<organism evidence="4 5">
    <name type="scientific">Rhododendron griersonianum</name>
    <dbReference type="NCBI Taxonomy" id="479676"/>
    <lineage>
        <taxon>Eukaryota</taxon>
        <taxon>Viridiplantae</taxon>
        <taxon>Streptophyta</taxon>
        <taxon>Embryophyta</taxon>
        <taxon>Tracheophyta</taxon>
        <taxon>Spermatophyta</taxon>
        <taxon>Magnoliopsida</taxon>
        <taxon>eudicotyledons</taxon>
        <taxon>Gunneridae</taxon>
        <taxon>Pentapetalae</taxon>
        <taxon>asterids</taxon>
        <taxon>Ericales</taxon>
        <taxon>Ericaceae</taxon>
        <taxon>Ericoideae</taxon>
        <taxon>Rhodoreae</taxon>
        <taxon>Rhododendron</taxon>
    </lineage>
</organism>
<keyword evidence="1" id="KW-0863">Zinc-finger</keyword>
<keyword evidence="1" id="KW-0862">Zinc</keyword>
<dbReference type="Proteomes" id="UP000823749">
    <property type="component" value="Chromosome 7"/>
</dbReference>
<dbReference type="InterPro" id="IPR051714">
    <property type="entry name" value="Znf_CCHC_NABP"/>
</dbReference>
<sequence>MFLKLGDRCGEIEDRECQGCSVYGRNEVSQCARDEAMFPEIVECEKGVEVLESARIGMNVGETRRQVVSARSSSESVESSGRKKPRVSNPTIQGQQGLKPPPCSKTSGVLLKRQIMCYRCHQSGHIRSQCPWRKGSCYSCGELGHMARICPRGLGVHGESSSVQQHKRTPKQQMQFHS</sequence>
<evidence type="ECO:0000313" key="4">
    <source>
        <dbReference type="EMBL" id="KAG5541297.1"/>
    </source>
</evidence>
<dbReference type="InterPro" id="IPR036875">
    <property type="entry name" value="Znf_CCHC_sf"/>
</dbReference>
<feature type="region of interest" description="Disordered" evidence="2">
    <location>
        <begin position="66"/>
        <end position="103"/>
    </location>
</feature>
<evidence type="ECO:0000256" key="2">
    <source>
        <dbReference type="SAM" id="MobiDB-lite"/>
    </source>
</evidence>
<dbReference type="SUPFAM" id="SSF57756">
    <property type="entry name" value="Retrovirus zinc finger-like domains"/>
    <property type="match status" value="1"/>
</dbReference>
<gene>
    <name evidence="4" type="ORF">RHGRI_021211</name>
</gene>
<keyword evidence="5" id="KW-1185">Reference proteome</keyword>
<feature type="domain" description="CCHC-type" evidence="3">
    <location>
        <begin position="137"/>
        <end position="152"/>
    </location>
</feature>
<dbReference type="PROSITE" id="PS50158">
    <property type="entry name" value="ZF_CCHC"/>
    <property type="match status" value="2"/>
</dbReference>
<dbReference type="EMBL" id="JACTNZ010000007">
    <property type="protein sequence ID" value="KAG5541297.1"/>
    <property type="molecule type" value="Genomic_DNA"/>
</dbReference>
<evidence type="ECO:0000313" key="5">
    <source>
        <dbReference type="Proteomes" id="UP000823749"/>
    </source>
</evidence>
<evidence type="ECO:0000259" key="3">
    <source>
        <dbReference type="PROSITE" id="PS50158"/>
    </source>
</evidence>
<dbReference type="InterPro" id="IPR001878">
    <property type="entry name" value="Znf_CCHC"/>
</dbReference>
<proteinExistence type="predicted"/>
<evidence type="ECO:0000256" key="1">
    <source>
        <dbReference type="PROSITE-ProRule" id="PRU00047"/>
    </source>
</evidence>
<feature type="compositionally biased region" description="Low complexity" evidence="2">
    <location>
        <begin position="66"/>
        <end position="79"/>
    </location>
</feature>
<protein>
    <recommendedName>
        <fullName evidence="3">CCHC-type domain-containing protein</fullName>
    </recommendedName>
</protein>
<dbReference type="PANTHER" id="PTHR23002">
    <property type="entry name" value="ZINC FINGER CCHC DOMAIN CONTAINING PROTEIN"/>
    <property type="match status" value="1"/>
</dbReference>
<accession>A0AAV6JLA4</accession>
<comment type="caution">
    <text evidence="4">The sequence shown here is derived from an EMBL/GenBank/DDBJ whole genome shotgun (WGS) entry which is preliminary data.</text>
</comment>
<feature type="region of interest" description="Disordered" evidence="2">
    <location>
        <begin position="156"/>
        <end position="178"/>
    </location>
</feature>
<feature type="domain" description="CCHC-type" evidence="3">
    <location>
        <begin position="117"/>
        <end position="131"/>
    </location>
</feature>
<keyword evidence="1" id="KW-0479">Metal-binding</keyword>
<name>A0AAV6JLA4_9ERIC</name>
<dbReference type="SMART" id="SM00343">
    <property type="entry name" value="ZnF_C2HC"/>
    <property type="match status" value="2"/>
</dbReference>
<reference evidence="4" key="1">
    <citation type="submission" date="2020-08" db="EMBL/GenBank/DDBJ databases">
        <title>Plant Genome Project.</title>
        <authorList>
            <person name="Zhang R.-G."/>
        </authorList>
    </citation>
    <scope>NUCLEOTIDE SEQUENCE</scope>
    <source>
        <strain evidence="4">WSP0</strain>
        <tissue evidence="4">Leaf</tissue>
    </source>
</reference>